<keyword evidence="1" id="KW-0472">Membrane</keyword>
<reference evidence="2" key="1">
    <citation type="submission" date="2019-11" db="EMBL/GenBank/DDBJ databases">
        <title>Leishmania tarentolae CDS.</title>
        <authorList>
            <person name="Goto Y."/>
            <person name="Yamagishi J."/>
        </authorList>
    </citation>
    <scope>NUCLEOTIDE SEQUENCE [LARGE SCALE GENOMIC DNA]</scope>
    <source>
        <strain evidence="2">Parrot Tar II</strain>
    </source>
</reference>
<evidence type="ECO:0000313" key="2">
    <source>
        <dbReference type="EMBL" id="GET87339.1"/>
    </source>
</evidence>
<keyword evidence="2" id="KW-0687">Ribonucleoprotein</keyword>
<name>A0A640KIM6_LEITA</name>
<proteinExistence type="predicted"/>
<keyword evidence="1" id="KW-1133">Transmembrane helix</keyword>
<dbReference type="EMBL" id="BLBS01000019">
    <property type="protein sequence ID" value="GET87339.1"/>
    <property type="molecule type" value="Genomic_DNA"/>
</dbReference>
<keyword evidence="2" id="KW-0689">Ribosomal protein</keyword>
<keyword evidence="1" id="KW-0812">Transmembrane</keyword>
<evidence type="ECO:0000256" key="1">
    <source>
        <dbReference type="SAM" id="Phobius"/>
    </source>
</evidence>
<dbReference type="GO" id="GO:0005840">
    <property type="term" value="C:ribosome"/>
    <property type="evidence" value="ECO:0007669"/>
    <property type="project" value="UniProtKB-KW"/>
</dbReference>
<organism evidence="2 3">
    <name type="scientific">Leishmania tarentolae</name>
    <name type="common">Sauroleishmania tarentolae</name>
    <dbReference type="NCBI Taxonomy" id="5689"/>
    <lineage>
        <taxon>Eukaryota</taxon>
        <taxon>Discoba</taxon>
        <taxon>Euglenozoa</taxon>
        <taxon>Kinetoplastea</taxon>
        <taxon>Metakinetoplastina</taxon>
        <taxon>Trypanosomatida</taxon>
        <taxon>Trypanosomatidae</taxon>
        <taxon>Leishmaniinae</taxon>
        <taxon>Leishmania</taxon>
        <taxon>lizard Leishmania</taxon>
    </lineage>
</organism>
<comment type="caution">
    <text evidence="2">The sequence shown here is derived from an EMBL/GenBank/DDBJ whole genome shotgun (WGS) entry which is preliminary data.</text>
</comment>
<accession>A0A640KIM6</accession>
<dbReference type="Proteomes" id="UP000419144">
    <property type="component" value="Unassembled WGS sequence"/>
</dbReference>
<evidence type="ECO:0000313" key="3">
    <source>
        <dbReference type="Proteomes" id="UP000419144"/>
    </source>
</evidence>
<gene>
    <name evidence="2" type="ORF">LtaPh_1514261</name>
</gene>
<feature type="transmembrane region" description="Helical" evidence="1">
    <location>
        <begin position="60"/>
        <end position="78"/>
    </location>
</feature>
<dbReference type="VEuPathDB" id="TriTrypDB:LtaPh_1514261"/>
<keyword evidence="3" id="KW-1185">Reference proteome</keyword>
<protein>
    <submittedName>
        <fullName evidence="2">Ribosomal protein S6, putative</fullName>
    </submittedName>
</protein>
<sequence length="110" mass="11776">MASATTLRDTCDARPSAVLDGTKTYGTFLSSHKRGRCRRISIGFVSPANTIRSAIPRFKALVASLAPFFTIFALLASCTRSRIVWLRRSAARGKAFSLISPVISRVGGGG</sequence>
<dbReference type="AlphaFoldDB" id="A0A640KIM6"/>